<protein>
    <submittedName>
        <fullName evidence="1">Uncharacterized protein</fullName>
    </submittedName>
</protein>
<proteinExistence type="predicted"/>
<dbReference type="EMBL" id="FOBB01000003">
    <property type="protein sequence ID" value="SEL99717.1"/>
    <property type="molecule type" value="Genomic_DNA"/>
</dbReference>
<keyword evidence="2" id="KW-1185">Reference proteome</keyword>
<organism evidence="1 2">
    <name type="scientific">Chitinophaga rupis</name>
    <dbReference type="NCBI Taxonomy" id="573321"/>
    <lineage>
        <taxon>Bacteria</taxon>
        <taxon>Pseudomonadati</taxon>
        <taxon>Bacteroidota</taxon>
        <taxon>Chitinophagia</taxon>
        <taxon>Chitinophagales</taxon>
        <taxon>Chitinophagaceae</taxon>
        <taxon>Chitinophaga</taxon>
    </lineage>
</organism>
<evidence type="ECO:0000313" key="2">
    <source>
        <dbReference type="Proteomes" id="UP000198984"/>
    </source>
</evidence>
<name>A0A1H7UTH5_9BACT</name>
<dbReference type="AlphaFoldDB" id="A0A1H7UTH5"/>
<evidence type="ECO:0000313" key="1">
    <source>
        <dbReference type="EMBL" id="SEL99717.1"/>
    </source>
</evidence>
<reference evidence="1 2" key="1">
    <citation type="submission" date="2016-10" db="EMBL/GenBank/DDBJ databases">
        <authorList>
            <person name="de Groot N.N."/>
        </authorList>
    </citation>
    <scope>NUCLEOTIDE SEQUENCE [LARGE SCALE GENOMIC DNA]</scope>
    <source>
        <strain evidence="1 2">DSM 21039</strain>
    </source>
</reference>
<dbReference type="Proteomes" id="UP000198984">
    <property type="component" value="Unassembled WGS sequence"/>
</dbReference>
<accession>A0A1H7UTH5</accession>
<gene>
    <name evidence="1" type="ORF">SAMN04488505_10388</name>
</gene>
<sequence length="143" mass="16261">MAIVLCLTFIFPFGIIDFDKLSGDDLLVAQREGVANCMTTFKLKDNHTFREKRVCFGVTEIKGNYKIVHDTIYFENVELGGHEDAFYKFAVIRPSKFNEDNKQFDLVRFKDFKDTTGHVLGIVKNDLGKPAGKIRTANTGFVQ</sequence>